<dbReference type="Proteomes" id="UP001565471">
    <property type="component" value="Unassembled WGS sequence"/>
</dbReference>
<name>A0ABV4ET99_BRAEL</name>
<evidence type="ECO:0000256" key="1">
    <source>
        <dbReference type="ARBA" id="ARBA00001913"/>
    </source>
</evidence>
<feature type="domain" description="Sulfatase N-terminal" evidence="7">
    <location>
        <begin position="9"/>
        <end position="331"/>
    </location>
</feature>
<keyword evidence="6" id="KW-0106">Calcium</keyword>
<accession>A0ABV4ET99</accession>
<reference evidence="8 9" key="1">
    <citation type="submission" date="2024-07" db="EMBL/GenBank/DDBJ databases">
        <title>Genomic Encyclopedia of Type Strains, Phase V (KMG-V): Genome sequencing to study the core and pangenomes of soil and plant-associated prokaryotes.</title>
        <authorList>
            <person name="Whitman W."/>
        </authorList>
    </citation>
    <scope>NUCLEOTIDE SEQUENCE [LARGE SCALE GENOMIC DNA]</scope>
    <source>
        <strain evidence="8 9">USDA 415</strain>
    </source>
</reference>
<dbReference type="InterPro" id="IPR017850">
    <property type="entry name" value="Alkaline_phosphatase_core_sf"/>
</dbReference>
<keyword evidence="3" id="KW-0479">Metal-binding</keyword>
<evidence type="ECO:0000256" key="5">
    <source>
        <dbReference type="ARBA" id="ARBA00022801"/>
    </source>
</evidence>
<dbReference type="InterPro" id="IPR000917">
    <property type="entry name" value="Sulfatase_N"/>
</dbReference>
<dbReference type="EMBL" id="JBGBZA010000002">
    <property type="protein sequence ID" value="MEY9314366.1"/>
    <property type="molecule type" value="Genomic_DNA"/>
</dbReference>
<dbReference type="SUPFAM" id="SSF53649">
    <property type="entry name" value="Alkaline phosphatase-like"/>
    <property type="match status" value="1"/>
</dbReference>
<dbReference type="Pfam" id="PF00884">
    <property type="entry name" value="Sulfatase"/>
    <property type="match status" value="1"/>
</dbReference>
<keyword evidence="9" id="KW-1185">Reference proteome</keyword>
<evidence type="ECO:0000313" key="8">
    <source>
        <dbReference type="EMBL" id="MEY9314366.1"/>
    </source>
</evidence>
<proteinExistence type="inferred from homology"/>
<comment type="similarity">
    <text evidence="2">Belongs to the sulfatase family.</text>
</comment>
<dbReference type="CDD" id="cd16142">
    <property type="entry name" value="ARS_like"/>
    <property type="match status" value="1"/>
</dbReference>
<evidence type="ECO:0000256" key="4">
    <source>
        <dbReference type="ARBA" id="ARBA00022729"/>
    </source>
</evidence>
<dbReference type="Gene3D" id="3.30.1120.10">
    <property type="match status" value="1"/>
</dbReference>
<protein>
    <submittedName>
        <fullName evidence="8">Arylsulfatase A-like enzyme</fullName>
    </submittedName>
</protein>
<comment type="cofactor">
    <cofactor evidence="1">
        <name>Ca(2+)</name>
        <dbReference type="ChEBI" id="CHEBI:29108"/>
    </cofactor>
</comment>
<evidence type="ECO:0000313" key="9">
    <source>
        <dbReference type="Proteomes" id="UP001565471"/>
    </source>
</evidence>
<evidence type="ECO:0000256" key="3">
    <source>
        <dbReference type="ARBA" id="ARBA00022723"/>
    </source>
</evidence>
<evidence type="ECO:0000256" key="2">
    <source>
        <dbReference type="ARBA" id="ARBA00008779"/>
    </source>
</evidence>
<sequence>MGPAPSGPPNIVYFLVDNLGYGELGCYGGGILRGADTRRIDAFAGEGMKLLNFAPEAQCTPSRSALLTGRYAVRSGNHTVALPGDDGGLVAWERTIGDVLSAKGYATACFGKWHVGAAAGRWPTDHGFDEWYGPPRTWDESYWPDDPWYDPKRDGVSSMMEAQRGQTPRDVKQLTLDVRRDVDAEFLDRAKGFMRRSVQAGKPFFLYFNHSLMHMPTIPRASFKGKSGQGDWADCLLELDSDFGEVLDTLKELKIDDNTIVVFSGDNGPEELEPWRGHSGFFDGSYFTGMEGSLRTPCLVRYPGRVPAGRQSNDVVHITDMFTTLLRWAGAEPPPDRVIDGVDQRAFLEGKQDGSARDGFPYWMGSTLYGVKWRNFKMVMYLQRTSLEPSQKLASPHIVNLTVDPKERKAIDLPYMHTWTAVHFGKILKDFEQSVRREPLIPAGAPLDHVPVRKT</sequence>
<gene>
    <name evidence="8" type="ORF">ABIF29_001165</name>
</gene>
<dbReference type="Gene3D" id="3.40.720.10">
    <property type="entry name" value="Alkaline Phosphatase, subunit A"/>
    <property type="match status" value="1"/>
</dbReference>
<comment type="caution">
    <text evidence="8">The sequence shown here is derived from an EMBL/GenBank/DDBJ whole genome shotgun (WGS) entry which is preliminary data.</text>
</comment>
<dbReference type="PANTHER" id="PTHR42693">
    <property type="entry name" value="ARYLSULFATASE FAMILY MEMBER"/>
    <property type="match status" value="1"/>
</dbReference>
<dbReference type="PANTHER" id="PTHR42693:SF42">
    <property type="entry name" value="ARYLSULFATASE G"/>
    <property type="match status" value="1"/>
</dbReference>
<evidence type="ECO:0000256" key="6">
    <source>
        <dbReference type="ARBA" id="ARBA00022837"/>
    </source>
</evidence>
<dbReference type="InterPro" id="IPR050738">
    <property type="entry name" value="Sulfatase"/>
</dbReference>
<organism evidence="8 9">
    <name type="scientific">Bradyrhizobium elkanii</name>
    <dbReference type="NCBI Taxonomy" id="29448"/>
    <lineage>
        <taxon>Bacteria</taxon>
        <taxon>Pseudomonadati</taxon>
        <taxon>Pseudomonadota</taxon>
        <taxon>Alphaproteobacteria</taxon>
        <taxon>Hyphomicrobiales</taxon>
        <taxon>Nitrobacteraceae</taxon>
        <taxon>Bradyrhizobium</taxon>
    </lineage>
</organism>
<evidence type="ECO:0000259" key="7">
    <source>
        <dbReference type="Pfam" id="PF00884"/>
    </source>
</evidence>
<keyword evidence="5" id="KW-0378">Hydrolase</keyword>
<keyword evidence="4" id="KW-0732">Signal</keyword>